<dbReference type="Pfam" id="PF06271">
    <property type="entry name" value="RDD"/>
    <property type="match status" value="1"/>
</dbReference>
<evidence type="ECO:0000313" key="11">
    <source>
        <dbReference type="Proteomes" id="UP000510621"/>
    </source>
</evidence>
<dbReference type="AlphaFoldDB" id="A0A7L6AMR5"/>
<feature type="domain" description="J" evidence="9">
    <location>
        <begin position="2"/>
        <end position="53"/>
    </location>
</feature>
<dbReference type="Proteomes" id="UP000510621">
    <property type="component" value="Chromosome"/>
</dbReference>
<evidence type="ECO:0000256" key="2">
    <source>
        <dbReference type="ARBA" id="ARBA00022475"/>
    </source>
</evidence>
<feature type="transmembrane region" description="Helical" evidence="8">
    <location>
        <begin position="262"/>
        <end position="283"/>
    </location>
</feature>
<evidence type="ECO:0000256" key="7">
    <source>
        <dbReference type="SAM" id="MobiDB-lite"/>
    </source>
</evidence>
<dbReference type="CDD" id="cd06257">
    <property type="entry name" value="DnaJ"/>
    <property type="match status" value="1"/>
</dbReference>
<feature type="transmembrane region" description="Helical" evidence="8">
    <location>
        <begin position="345"/>
        <end position="365"/>
    </location>
</feature>
<dbReference type="InterPro" id="IPR036869">
    <property type="entry name" value="J_dom_sf"/>
</dbReference>
<dbReference type="PROSITE" id="PS50076">
    <property type="entry name" value="DNAJ_2"/>
    <property type="match status" value="1"/>
</dbReference>
<dbReference type="PANTHER" id="PTHR36115">
    <property type="entry name" value="PROLINE-RICH ANTIGEN HOMOLOG-RELATED"/>
    <property type="match status" value="1"/>
</dbReference>
<dbReference type="SUPFAM" id="SSF46565">
    <property type="entry name" value="Chaperone J-domain"/>
    <property type="match status" value="1"/>
</dbReference>
<comment type="subcellular location">
    <subcellularLocation>
        <location evidence="1">Cell membrane</location>
        <topology evidence="1">Multi-pass membrane protein</topology>
    </subcellularLocation>
</comment>
<dbReference type="KEGG" id="this:HZT40_00930"/>
<dbReference type="EMBL" id="CP059265">
    <property type="protein sequence ID" value="QLQ30412.1"/>
    <property type="molecule type" value="Genomic_DNA"/>
</dbReference>
<keyword evidence="2" id="KW-1003">Cell membrane</keyword>
<evidence type="ECO:0000256" key="4">
    <source>
        <dbReference type="ARBA" id="ARBA00022989"/>
    </source>
</evidence>
<gene>
    <name evidence="10" type="ORF">HZT40_00930</name>
</gene>
<organism evidence="10 11">
    <name type="scientific">Candidatus Thiothrix singaporensis</name>
    <dbReference type="NCBI Taxonomy" id="2799669"/>
    <lineage>
        <taxon>Bacteria</taxon>
        <taxon>Pseudomonadati</taxon>
        <taxon>Pseudomonadota</taxon>
        <taxon>Gammaproteobacteria</taxon>
        <taxon>Thiotrichales</taxon>
        <taxon>Thiotrichaceae</taxon>
        <taxon>Thiothrix</taxon>
    </lineage>
</organism>
<evidence type="ECO:0000259" key="9">
    <source>
        <dbReference type="PROSITE" id="PS50076"/>
    </source>
</evidence>
<evidence type="ECO:0000313" key="10">
    <source>
        <dbReference type="EMBL" id="QLQ30412.1"/>
    </source>
</evidence>
<evidence type="ECO:0000256" key="5">
    <source>
        <dbReference type="ARBA" id="ARBA00023136"/>
    </source>
</evidence>
<protein>
    <submittedName>
        <fullName evidence="10">RDD family protein</fullName>
    </submittedName>
</protein>
<sequence>MDCWQILGVEPYADKKAIKRSYARLLKQNRPDDDPQAFRELHDAYKQALLYSESEWQWEEPETPVQPDPTPEPESSAQAEVPLPALPEAASTEMDEAVETRLAAPVAEVFPEPVEPASTPAETSDVDWFPNRDADWGALFEQVKTTFQAKNAGSDVALWKFIERNPSLLDIEFRAEAGDRLFGMVAEANETALQKKTLFFKPPVLNYFNQVFAWDGKWREYSQMFPASQLDAVLPYLENHRADGKPARTGIQPRESHYYSRIAAFFLDFLVFVAFMSGVESVLAALDINMNDDTLSTFRMNSALAYFLLLMPLLEASPWQASIGKKLLRLQVVNGKGGRMSWYHSLLRGFCACLCIVGFKITVWINGFMMSFNNMLLHDWISRSYVIKG</sequence>
<keyword evidence="5 8" id="KW-0472">Membrane</keyword>
<name>A0A7L6AMR5_9GAMM</name>
<feature type="region of interest" description="Disordered" evidence="7">
    <location>
        <begin position="52"/>
        <end position="79"/>
    </location>
</feature>
<evidence type="ECO:0000256" key="3">
    <source>
        <dbReference type="ARBA" id="ARBA00022692"/>
    </source>
</evidence>
<dbReference type="SMART" id="SM00271">
    <property type="entry name" value="DnaJ"/>
    <property type="match status" value="1"/>
</dbReference>
<keyword evidence="11" id="KW-1185">Reference proteome</keyword>
<dbReference type="InterPro" id="IPR001623">
    <property type="entry name" value="DnaJ_domain"/>
</dbReference>
<keyword evidence="4 8" id="KW-1133">Transmembrane helix</keyword>
<keyword evidence="3 8" id="KW-0812">Transmembrane</keyword>
<dbReference type="InterPro" id="IPR051791">
    <property type="entry name" value="Pra-immunoreactive"/>
</dbReference>
<evidence type="ECO:0000256" key="8">
    <source>
        <dbReference type="SAM" id="Phobius"/>
    </source>
</evidence>
<reference evidence="10" key="1">
    <citation type="submission" date="2020-06" db="EMBL/GenBank/DDBJ databases">
        <title>Analysis procedures for assessing recovery of high quality, complete, closed genomes from Nanopore long read metagenome sequencing.</title>
        <authorList>
            <person name="Bessarab I."/>
            <person name="Arumugam K."/>
            <person name="Haryono M."/>
            <person name="Liu X."/>
            <person name="Roy S."/>
            <person name="Zuniga-Montanez R.E."/>
            <person name="Qiu G."/>
            <person name="Drautz-Moses D.I."/>
            <person name="Law Y.Y."/>
            <person name="Wuertz S."/>
            <person name="Lauro F.M."/>
            <person name="Huson D.H."/>
            <person name="Williams R.B."/>
        </authorList>
    </citation>
    <scope>NUCLEOTIDE SEQUENCE [LARGE SCALE GENOMIC DNA]</scope>
    <source>
        <strain evidence="10">SSD2</strain>
    </source>
</reference>
<evidence type="ECO:0000256" key="1">
    <source>
        <dbReference type="ARBA" id="ARBA00004651"/>
    </source>
</evidence>
<proteinExistence type="predicted"/>
<accession>A0A7L6AMR5</accession>
<feature type="transmembrane region" description="Helical" evidence="8">
    <location>
        <begin position="303"/>
        <end position="324"/>
    </location>
</feature>
<dbReference type="InterPro" id="IPR010432">
    <property type="entry name" value="RDD"/>
</dbReference>
<keyword evidence="6" id="KW-0143">Chaperone</keyword>
<dbReference type="PANTHER" id="PTHR36115:SF9">
    <property type="entry name" value="LMO1584 PROTEIN"/>
    <property type="match status" value="1"/>
</dbReference>
<dbReference type="GO" id="GO:0005886">
    <property type="term" value="C:plasma membrane"/>
    <property type="evidence" value="ECO:0007669"/>
    <property type="project" value="UniProtKB-SubCell"/>
</dbReference>
<evidence type="ECO:0000256" key="6">
    <source>
        <dbReference type="ARBA" id="ARBA00023186"/>
    </source>
</evidence>
<dbReference type="Gene3D" id="1.10.287.110">
    <property type="entry name" value="DnaJ domain"/>
    <property type="match status" value="1"/>
</dbReference>